<evidence type="ECO:0000256" key="3">
    <source>
        <dbReference type="ARBA" id="ARBA00022763"/>
    </source>
</evidence>
<name>A0A4Q2JZP6_9ACTN</name>
<dbReference type="Gene3D" id="3.40.50.300">
    <property type="entry name" value="P-loop containing nucleotide triphosphate hydrolases"/>
    <property type="match status" value="3"/>
</dbReference>
<keyword evidence="7 14" id="KW-0067">ATP-binding</keyword>
<dbReference type="InterPro" id="IPR014017">
    <property type="entry name" value="DNA_helicase_UvrD-like_C"/>
</dbReference>
<dbReference type="GO" id="GO:0004527">
    <property type="term" value="F:exonuclease activity"/>
    <property type="evidence" value="ECO:0007669"/>
    <property type="project" value="UniProtKB-KW"/>
</dbReference>
<dbReference type="InterPro" id="IPR011604">
    <property type="entry name" value="PDDEXK-like_dom_sf"/>
</dbReference>
<dbReference type="Pfam" id="PF12705">
    <property type="entry name" value="PDDEXK_1"/>
    <property type="match status" value="1"/>
</dbReference>
<evidence type="ECO:0000313" key="17">
    <source>
        <dbReference type="EMBL" id="RXZ53470.1"/>
    </source>
</evidence>
<dbReference type="Gene3D" id="1.10.486.10">
    <property type="entry name" value="PCRA, domain 4"/>
    <property type="match status" value="1"/>
</dbReference>
<dbReference type="PANTHER" id="PTHR11070:SF55">
    <property type="entry name" value="DNA 3'-5' HELICASE"/>
    <property type="match status" value="1"/>
</dbReference>
<evidence type="ECO:0000256" key="4">
    <source>
        <dbReference type="ARBA" id="ARBA00022801"/>
    </source>
</evidence>
<dbReference type="Gene3D" id="3.90.320.10">
    <property type="match status" value="1"/>
</dbReference>
<keyword evidence="10" id="KW-0413">Isomerase</keyword>
<dbReference type="EC" id="5.6.2.4" evidence="12"/>
<dbReference type="EMBL" id="SDPW01000001">
    <property type="protein sequence ID" value="RXZ53470.1"/>
    <property type="molecule type" value="Genomic_DNA"/>
</dbReference>
<evidence type="ECO:0000256" key="5">
    <source>
        <dbReference type="ARBA" id="ARBA00022806"/>
    </source>
</evidence>
<dbReference type="GO" id="GO:0005829">
    <property type="term" value="C:cytosol"/>
    <property type="evidence" value="ECO:0007669"/>
    <property type="project" value="TreeGrafter"/>
</dbReference>
<dbReference type="InterPro" id="IPR000212">
    <property type="entry name" value="DNA_helicase_UvrD/REP"/>
</dbReference>
<organism evidence="17 18">
    <name type="scientific">Senegalimassilia faecalis</name>
    <dbReference type="NCBI Taxonomy" id="2509433"/>
    <lineage>
        <taxon>Bacteria</taxon>
        <taxon>Bacillati</taxon>
        <taxon>Actinomycetota</taxon>
        <taxon>Coriobacteriia</taxon>
        <taxon>Coriobacteriales</taxon>
        <taxon>Coriobacteriaceae</taxon>
        <taxon>Senegalimassilia</taxon>
    </lineage>
</organism>
<dbReference type="PROSITE" id="PS51198">
    <property type="entry name" value="UVRD_HELICASE_ATP_BIND"/>
    <property type="match status" value="1"/>
</dbReference>
<dbReference type="PANTHER" id="PTHR11070">
    <property type="entry name" value="UVRD / RECB / PCRA DNA HELICASE FAMILY MEMBER"/>
    <property type="match status" value="1"/>
</dbReference>
<evidence type="ECO:0000256" key="2">
    <source>
        <dbReference type="ARBA" id="ARBA00022741"/>
    </source>
</evidence>
<evidence type="ECO:0000256" key="11">
    <source>
        <dbReference type="ARBA" id="ARBA00034617"/>
    </source>
</evidence>
<proteinExistence type="predicted"/>
<feature type="binding site" evidence="14">
    <location>
        <begin position="22"/>
        <end position="29"/>
    </location>
    <ligand>
        <name>ATP</name>
        <dbReference type="ChEBI" id="CHEBI:30616"/>
    </ligand>
</feature>
<evidence type="ECO:0000256" key="7">
    <source>
        <dbReference type="ARBA" id="ARBA00022840"/>
    </source>
</evidence>
<dbReference type="SUPFAM" id="SSF52980">
    <property type="entry name" value="Restriction endonuclease-like"/>
    <property type="match status" value="1"/>
</dbReference>
<evidence type="ECO:0000256" key="10">
    <source>
        <dbReference type="ARBA" id="ARBA00023235"/>
    </source>
</evidence>
<dbReference type="GO" id="GO:0003677">
    <property type="term" value="F:DNA binding"/>
    <property type="evidence" value="ECO:0007669"/>
    <property type="project" value="UniProtKB-KW"/>
</dbReference>
<evidence type="ECO:0000256" key="1">
    <source>
        <dbReference type="ARBA" id="ARBA00022722"/>
    </source>
</evidence>
<dbReference type="GO" id="GO:0033202">
    <property type="term" value="C:DNA helicase complex"/>
    <property type="evidence" value="ECO:0007669"/>
    <property type="project" value="TreeGrafter"/>
</dbReference>
<keyword evidence="4 14" id="KW-0378">Hydrolase</keyword>
<evidence type="ECO:0000313" key="18">
    <source>
        <dbReference type="Proteomes" id="UP000293345"/>
    </source>
</evidence>
<evidence type="ECO:0000259" key="15">
    <source>
        <dbReference type="PROSITE" id="PS51198"/>
    </source>
</evidence>
<dbReference type="OrthoDB" id="9806690at2"/>
<evidence type="ECO:0000256" key="12">
    <source>
        <dbReference type="ARBA" id="ARBA00034808"/>
    </source>
</evidence>
<evidence type="ECO:0000259" key="16">
    <source>
        <dbReference type="PROSITE" id="PS51217"/>
    </source>
</evidence>
<keyword evidence="8" id="KW-0238">DNA-binding</keyword>
<sequence length="1316" mass="137932">MALTAGQAACVNTLDAPLAVSAGAGSGKTYTLTRRVVHALESGFIDDIGQVLAITFTSKAAGEIKSRVKGALRAGGMTEQALKVDDAWVSTIHGMCSRILRTHALELGIDPAFTVADEATVKTLLDASLEEVLGGRDDLVSVAQGIEPARLDALFSEFAVRSAGPRTASVEGMVRKLVEASSAHPDGMAALALPPAATGPVALLSQLCDVAQTAFCLAEGVKPGATRDKFLGATQEALDGAQELIASGAAAALTYERALAAMNAFPVPGRNFGKNTPYGEQAAELAEQYFACAAQARAGLAAGHLDTLVALARLVAQAFARRKREAGLLDNNDLLAFTARAFRDFPAIEAAYANRFKLVMVDEFQDTDQLQVDMIKRMAGEGFSRMCTVGDAQQSIYRFRGADVSVYRRHLEDVRARNAQGVIELPDNFRSHRDVLALCDRVFAQPQVFGAGFMSLAPGRAEAEVKRPFLPDGPRVEVQVTCVPYRGVSTDEATAIAARRVARTFVEYAAAGHAYSDMVVLLGGMSRANDYAAALRAEGLPCVVAGGSIFNRAPEVALMVRLAQAVANPKWTSALFEVLSSELFALSADDLLELSTGFDEERGIPRRRAFDQGFRSVERKVAAGRDVSAPLVACAHLMRRASEQVGNVPLADIMAGIVADSGWLARLEAAGPEGVARAGNVYKAIRMARDIEAEGAKGPASVAVELALRVELAKEAPGALSAEGGDFVRIMTVHASKGLEFPIVAVAELRDDSARSSALESATVAGRTYVSLDGGRTLERLREKTSSLVAKSNAYQPFSEFDENELAEMVTRAATPADRRAAIMLHEDRGEAAEARRLLYVALTRAKEALVLCMRGKATKDNPTGLSKGCWGDVESALAGAGCCFEPGVSMFDFGGERPARVECVHASAENVDQLMGRRQAAGAEAAACAAHGFDDACGGAKASAENAAAGEASATAAQSVEAACVVGAVPRAEKASAREACAADGDAIDGVLPDEGAGNAQSASAIDILAVPPYEPQRGKRFAPDRAGVFSYSSIAEGHGAFDDLSVESDEDEAVAVDSGVNASSADASSGDVACGDARNDGAGVFGDAEDKQGAASLTAKDADAATDLGTAFHRLAQLAVLAWRPGCALERPDAARQHALERSCGLTAAQHTRLDVALERWFASDVAARVATCEDVRAEVPFFLQVGSAAAPAFLEGEIDLLARVAAPGVPTAPTGTALVVDYKTGGTAGESAEALHNKHLLQATCYALAVLQQGYSQVECVFVRVEQARAGNETQPQTVSYRFDAADAPAIRTAVVQAYHECSQQRQTEGSLA</sequence>
<dbReference type="InterPro" id="IPR038726">
    <property type="entry name" value="PDDEXK_AddAB-type"/>
</dbReference>
<gene>
    <name evidence="17" type="ORF">ET524_02450</name>
</gene>
<dbReference type="Proteomes" id="UP000293345">
    <property type="component" value="Unassembled WGS sequence"/>
</dbReference>
<keyword evidence="2 14" id="KW-0547">Nucleotide-binding</keyword>
<dbReference type="GO" id="GO:0005524">
    <property type="term" value="F:ATP binding"/>
    <property type="evidence" value="ECO:0007669"/>
    <property type="project" value="UniProtKB-UniRule"/>
</dbReference>
<dbReference type="GO" id="GO:0043138">
    <property type="term" value="F:3'-5' DNA helicase activity"/>
    <property type="evidence" value="ECO:0007669"/>
    <property type="project" value="UniProtKB-EC"/>
</dbReference>
<dbReference type="InterPro" id="IPR014016">
    <property type="entry name" value="UvrD-like_ATP-bd"/>
</dbReference>
<evidence type="ECO:0000256" key="6">
    <source>
        <dbReference type="ARBA" id="ARBA00022839"/>
    </source>
</evidence>
<accession>A0A4Q2JZP6</accession>
<comment type="catalytic activity">
    <reaction evidence="13">
        <text>ATP + H2O = ADP + phosphate + H(+)</text>
        <dbReference type="Rhea" id="RHEA:13065"/>
        <dbReference type="ChEBI" id="CHEBI:15377"/>
        <dbReference type="ChEBI" id="CHEBI:15378"/>
        <dbReference type="ChEBI" id="CHEBI:30616"/>
        <dbReference type="ChEBI" id="CHEBI:43474"/>
        <dbReference type="ChEBI" id="CHEBI:456216"/>
        <dbReference type="EC" id="5.6.2.4"/>
    </reaction>
</comment>
<dbReference type="RefSeq" id="WP_129423173.1">
    <property type="nucleotide sequence ID" value="NZ_SDPW01000001.1"/>
</dbReference>
<evidence type="ECO:0000256" key="13">
    <source>
        <dbReference type="ARBA" id="ARBA00048988"/>
    </source>
</evidence>
<keyword evidence="5 14" id="KW-0347">Helicase</keyword>
<dbReference type="PROSITE" id="PS51217">
    <property type="entry name" value="UVRD_HELICASE_CTER"/>
    <property type="match status" value="1"/>
</dbReference>
<dbReference type="InterPro" id="IPR011335">
    <property type="entry name" value="Restrct_endonuc-II-like"/>
</dbReference>
<keyword evidence="6" id="KW-0269">Exonuclease</keyword>
<protein>
    <recommendedName>
        <fullName evidence="12">DNA 3'-5' helicase</fullName>
        <ecNumber evidence="12">5.6.2.4</ecNumber>
    </recommendedName>
</protein>
<dbReference type="GO" id="GO:0000725">
    <property type="term" value="P:recombinational repair"/>
    <property type="evidence" value="ECO:0007669"/>
    <property type="project" value="TreeGrafter"/>
</dbReference>
<dbReference type="Pfam" id="PF00580">
    <property type="entry name" value="UvrD-helicase"/>
    <property type="match status" value="1"/>
</dbReference>
<comment type="catalytic activity">
    <reaction evidence="11">
        <text>Couples ATP hydrolysis with the unwinding of duplex DNA by translocating in the 3'-5' direction.</text>
        <dbReference type="EC" id="5.6.2.4"/>
    </reaction>
</comment>
<keyword evidence="18" id="KW-1185">Reference proteome</keyword>
<dbReference type="SUPFAM" id="SSF52540">
    <property type="entry name" value="P-loop containing nucleoside triphosphate hydrolases"/>
    <property type="match status" value="1"/>
</dbReference>
<evidence type="ECO:0000256" key="14">
    <source>
        <dbReference type="PROSITE-ProRule" id="PRU00560"/>
    </source>
</evidence>
<evidence type="ECO:0000256" key="8">
    <source>
        <dbReference type="ARBA" id="ARBA00023125"/>
    </source>
</evidence>
<keyword evidence="1" id="KW-0540">Nuclease</keyword>
<feature type="domain" description="UvrD-like helicase C-terminal" evidence="16">
    <location>
        <begin position="444"/>
        <end position="738"/>
    </location>
</feature>
<keyword evidence="3" id="KW-0227">DNA damage</keyword>
<dbReference type="InterPro" id="IPR027417">
    <property type="entry name" value="P-loop_NTPase"/>
</dbReference>
<feature type="domain" description="UvrD-like helicase ATP-binding" evidence="15">
    <location>
        <begin position="1"/>
        <end position="432"/>
    </location>
</feature>
<evidence type="ECO:0000256" key="9">
    <source>
        <dbReference type="ARBA" id="ARBA00023204"/>
    </source>
</evidence>
<dbReference type="Pfam" id="PF13361">
    <property type="entry name" value="UvrD_C"/>
    <property type="match status" value="1"/>
</dbReference>
<comment type="caution">
    <text evidence="17">The sequence shown here is derived from an EMBL/GenBank/DDBJ whole genome shotgun (WGS) entry which is preliminary data.</text>
</comment>
<reference evidence="17 18" key="1">
    <citation type="submission" date="2019-01" db="EMBL/GenBank/DDBJ databases">
        <title>Senegalimassilia sp. nov. KGMB04484 isolated human feces.</title>
        <authorList>
            <person name="Han K.-I."/>
            <person name="Kim J.-S."/>
            <person name="Lee K.C."/>
            <person name="Suh M.K."/>
            <person name="Eom M.K."/>
            <person name="Lee J.H."/>
            <person name="Park S.-H."/>
            <person name="Kang S.W."/>
            <person name="Park J.-E."/>
            <person name="Oh B.S."/>
            <person name="Yu S.Y."/>
            <person name="Choi S.-H."/>
            <person name="Lee D.H."/>
            <person name="Yoon H."/>
            <person name="Kim B.-Y."/>
            <person name="Lee J.H."/>
            <person name="Lee J.-S."/>
        </authorList>
    </citation>
    <scope>NUCLEOTIDE SEQUENCE [LARGE SCALE GENOMIC DNA]</scope>
    <source>
        <strain evidence="17 18">KGMB04484</strain>
    </source>
</reference>
<keyword evidence="9" id="KW-0234">DNA repair</keyword>